<keyword evidence="3" id="KW-1185">Reference proteome</keyword>
<organism evidence="2 3">
    <name type="scientific">Protopolystoma xenopodis</name>
    <dbReference type="NCBI Taxonomy" id="117903"/>
    <lineage>
        <taxon>Eukaryota</taxon>
        <taxon>Metazoa</taxon>
        <taxon>Spiralia</taxon>
        <taxon>Lophotrochozoa</taxon>
        <taxon>Platyhelminthes</taxon>
        <taxon>Monogenea</taxon>
        <taxon>Polyopisthocotylea</taxon>
        <taxon>Polystomatidea</taxon>
        <taxon>Polystomatidae</taxon>
        <taxon>Protopolystoma</taxon>
    </lineage>
</organism>
<dbReference type="EMBL" id="CAAALY010003707">
    <property type="protein sequence ID" value="VEL08341.1"/>
    <property type="molecule type" value="Genomic_DNA"/>
</dbReference>
<feature type="compositionally biased region" description="Low complexity" evidence="1">
    <location>
        <begin position="98"/>
        <end position="115"/>
    </location>
</feature>
<protein>
    <submittedName>
        <fullName evidence="2">Uncharacterized protein</fullName>
    </submittedName>
</protein>
<evidence type="ECO:0000256" key="1">
    <source>
        <dbReference type="SAM" id="MobiDB-lite"/>
    </source>
</evidence>
<feature type="region of interest" description="Disordered" evidence="1">
    <location>
        <begin position="43"/>
        <end position="115"/>
    </location>
</feature>
<dbReference type="AlphaFoldDB" id="A0A448WCE6"/>
<evidence type="ECO:0000313" key="2">
    <source>
        <dbReference type="EMBL" id="VEL08341.1"/>
    </source>
</evidence>
<comment type="caution">
    <text evidence="2">The sequence shown here is derived from an EMBL/GenBank/DDBJ whole genome shotgun (WGS) entry which is preliminary data.</text>
</comment>
<name>A0A448WCE6_9PLAT</name>
<evidence type="ECO:0000313" key="3">
    <source>
        <dbReference type="Proteomes" id="UP000784294"/>
    </source>
</evidence>
<dbReference type="Proteomes" id="UP000784294">
    <property type="component" value="Unassembled WGS sequence"/>
</dbReference>
<reference evidence="2" key="1">
    <citation type="submission" date="2018-11" db="EMBL/GenBank/DDBJ databases">
        <authorList>
            <consortium name="Pathogen Informatics"/>
        </authorList>
    </citation>
    <scope>NUCLEOTIDE SEQUENCE</scope>
</reference>
<proteinExistence type="predicted"/>
<gene>
    <name evidence="2" type="ORF">PXEA_LOCUS1781</name>
</gene>
<sequence>MSTDLISVVSTVEIRDLLYKLWEVEYIIKSVLAVDRDRETDQLPLEPINSDASCQHSDATHPPSPSIATPPAHVLHPSPSSASRFDDAGAGVHLRGVSPTTDSSPSTATSAPLLF</sequence>
<accession>A0A448WCE6</accession>